<reference evidence="8" key="2">
    <citation type="journal article" date="2019" name="Mol. Plant Microbe Interact.">
        <title>Genome sequence resources for four phytopathogenic fungi from the Colletotrichum orbiculare species complex.</title>
        <authorList>
            <person name="Gan P."/>
            <person name="Tsushima A."/>
            <person name="Narusaka M."/>
            <person name="Narusaka Y."/>
            <person name="Takano Y."/>
            <person name="Kubo Y."/>
            <person name="Shirasu K."/>
        </authorList>
    </citation>
    <scope>GENOME REANNOTATION</scope>
    <source>
        <strain evidence="8">104-T / ATCC 96160 / CBS 514.97 / LARS 414 / MAFF 240422</strain>
    </source>
</reference>
<dbReference type="STRING" id="1213857.A0A484FYA4"/>
<dbReference type="SUPFAM" id="SSF144232">
    <property type="entry name" value="HIT/MYND zinc finger-like"/>
    <property type="match status" value="1"/>
</dbReference>
<accession>A0A484FYA4</accession>
<protein>
    <recommendedName>
        <fullName evidence="6">MYND-type domain-containing protein</fullName>
    </recommendedName>
</protein>
<evidence type="ECO:0000256" key="2">
    <source>
        <dbReference type="ARBA" id="ARBA00022771"/>
    </source>
</evidence>
<evidence type="ECO:0000256" key="5">
    <source>
        <dbReference type="SAM" id="MobiDB-lite"/>
    </source>
</evidence>
<dbReference type="GO" id="GO:0008270">
    <property type="term" value="F:zinc ion binding"/>
    <property type="evidence" value="ECO:0007669"/>
    <property type="project" value="UniProtKB-KW"/>
</dbReference>
<keyword evidence="8" id="KW-1185">Reference proteome</keyword>
<comment type="caution">
    <text evidence="7">The sequence shown here is derived from an EMBL/GenBank/DDBJ whole genome shotgun (WGS) entry which is preliminary data.</text>
</comment>
<evidence type="ECO:0000259" key="6">
    <source>
        <dbReference type="PROSITE" id="PS50865"/>
    </source>
</evidence>
<dbReference type="Proteomes" id="UP000014480">
    <property type="component" value="Unassembled WGS sequence"/>
</dbReference>
<feature type="region of interest" description="Disordered" evidence="5">
    <location>
        <begin position="1"/>
        <end position="60"/>
    </location>
</feature>
<gene>
    <name evidence="7" type="ORF">Cob_v004334</name>
</gene>
<dbReference type="PROSITE" id="PS50865">
    <property type="entry name" value="ZF_MYND_2"/>
    <property type="match status" value="1"/>
</dbReference>
<dbReference type="PROSITE" id="PS01360">
    <property type="entry name" value="ZF_MYND_1"/>
    <property type="match status" value="1"/>
</dbReference>
<keyword evidence="1" id="KW-0479">Metal-binding</keyword>
<reference evidence="8" key="1">
    <citation type="journal article" date="2013" name="New Phytol.">
        <title>Comparative genomic and transcriptomic analyses reveal the hemibiotrophic stage shift of Colletotrichum fungi.</title>
        <authorList>
            <person name="Gan P."/>
            <person name="Ikeda K."/>
            <person name="Irieda H."/>
            <person name="Narusaka M."/>
            <person name="O'Connell R.J."/>
            <person name="Narusaka Y."/>
            <person name="Takano Y."/>
            <person name="Kubo Y."/>
            <person name="Shirasu K."/>
        </authorList>
    </citation>
    <scope>NUCLEOTIDE SEQUENCE [LARGE SCALE GENOMIC DNA]</scope>
    <source>
        <strain evidence="8">104-T / ATCC 96160 / CBS 514.97 / LARS 414 / MAFF 240422</strain>
    </source>
</reference>
<feature type="domain" description="MYND-type" evidence="6">
    <location>
        <begin position="249"/>
        <end position="289"/>
    </location>
</feature>
<keyword evidence="3" id="KW-0862">Zinc</keyword>
<evidence type="ECO:0000256" key="3">
    <source>
        <dbReference type="ARBA" id="ARBA00022833"/>
    </source>
</evidence>
<dbReference type="Gene3D" id="6.10.140.2220">
    <property type="match status" value="1"/>
</dbReference>
<evidence type="ECO:0000256" key="4">
    <source>
        <dbReference type="PROSITE-ProRule" id="PRU00134"/>
    </source>
</evidence>
<dbReference type="EMBL" id="AMCV02000009">
    <property type="protein sequence ID" value="TDZ22695.1"/>
    <property type="molecule type" value="Genomic_DNA"/>
</dbReference>
<proteinExistence type="predicted"/>
<evidence type="ECO:0000313" key="7">
    <source>
        <dbReference type="EMBL" id="TDZ22695.1"/>
    </source>
</evidence>
<dbReference type="OrthoDB" id="265717at2759"/>
<dbReference type="Pfam" id="PF01753">
    <property type="entry name" value="zf-MYND"/>
    <property type="match status" value="1"/>
</dbReference>
<evidence type="ECO:0000256" key="1">
    <source>
        <dbReference type="ARBA" id="ARBA00022723"/>
    </source>
</evidence>
<name>A0A484FYA4_COLOR</name>
<dbReference type="InterPro" id="IPR002893">
    <property type="entry name" value="Znf_MYND"/>
</dbReference>
<sequence>MRLAHSHLGIPSIQPTSRDEPGREMPLLRSLRNLKSGSSDPVRHQPRRHQASTPPVPHRSIPVFQQLYPRFSPASRLFPTVPGDKTTYDMGTAADEKHADADELDPPANFTDTYYFPPFSQLQSEHHVGQDLYEDGETWCLLAEIDAASTSAGNPFCLVCHDRSGDSFIVGFDLSKGMRFSPAEFRIGYTVAVVYAKRVSFVDGTKGIRVSDMATCHAFPYKLDRLIEVNKTLVEYWDTLDDEGETKTCHACGREDSELAECDRCKLYYYCNEECQKAGVEAKEHNVDCAILRAANLQSLLRIESRDASEQKLRFIPRQR</sequence>
<keyword evidence="2 4" id="KW-0863">Zinc-finger</keyword>
<organism evidence="7 8">
    <name type="scientific">Colletotrichum orbiculare (strain 104-T / ATCC 96160 / CBS 514.97 / LARS 414 / MAFF 240422)</name>
    <name type="common">Cucumber anthracnose fungus</name>
    <name type="synonym">Colletotrichum lagenarium</name>
    <dbReference type="NCBI Taxonomy" id="1213857"/>
    <lineage>
        <taxon>Eukaryota</taxon>
        <taxon>Fungi</taxon>
        <taxon>Dikarya</taxon>
        <taxon>Ascomycota</taxon>
        <taxon>Pezizomycotina</taxon>
        <taxon>Sordariomycetes</taxon>
        <taxon>Hypocreomycetidae</taxon>
        <taxon>Glomerellales</taxon>
        <taxon>Glomerellaceae</taxon>
        <taxon>Colletotrichum</taxon>
        <taxon>Colletotrichum orbiculare species complex</taxon>
    </lineage>
</organism>
<evidence type="ECO:0000313" key="8">
    <source>
        <dbReference type="Proteomes" id="UP000014480"/>
    </source>
</evidence>
<dbReference type="AlphaFoldDB" id="A0A484FYA4"/>